<evidence type="ECO:0000256" key="4">
    <source>
        <dbReference type="ARBA" id="ARBA00023015"/>
    </source>
</evidence>
<evidence type="ECO:0000256" key="3">
    <source>
        <dbReference type="ARBA" id="ARBA00022884"/>
    </source>
</evidence>
<reference evidence="9" key="1">
    <citation type="submission" date="2017-02" db="EMBL/GenBank/DDBJ databases">
        <authorList>
            <person name="Varghese N."/>
            <person name="Submissions S."/>
        </authorList>
    </citation>
    <scope>NUCLEOTIDE SEQUENCE [LARGE SCALE GENOMIC DNA]</scope>
    <source>
        <strain evidence="9">DSM 15739</strain>
    </source>
</reference>
<keyword evidence="2 6" id="KW-0889">Transcription antitermination</keyword>
<dbReference type="EMBL" id="FUWO01000008">
    <property type="protein sequence ID" value="SJZ54139.1"/>
    <property type="molecule type" value="Genomic_DNA"/>
</dbReference>
<evidence type="ECO:0000256" key="2">
    <source>
        <dbReference type="ARBA" id="ARBA00022814"/>
    </source>
</evidence>
<dbReference type="AlphaFoldDB" id="A0A1T4LH66"/>
<dbReference type="GO" id="GO:0003723">
    <property type="term" value="F:RNA binding"/>
    <property type="evidence" value="ECO:0007669"/>
    <property type="project" value="UniProtKB-UniRule"/>
</dbReference>
<keyword evidence="4 6" id="KW-0805">Transcription regulation</keyword>
<feature type="domain" description="NusB/RsmB/TIM44" evidence="7">
    <location>
        <begin position="14"/>
        <end position="147"/>
    </location>
</feature>
<dbReference type="Pfam" id="PF01029">
    <property type="entry name" value="NusB"/>
    <property type="match status" value="1"/>
</dbReference>
<organism evidence="8 9">
    <name type="scientific">Globicatella sulfidifaciens DSM 15739</name>
    <dbReference type="NCBI Taxonomy" id="1121925"/>
    <lineage>
        <taxon>Bacteria</taxon>
        <taxon>Bacillati</taxon>
        <taxon>Bacillota</taxon>
        <taxon>Bacilli</taxon>
        <taxon>Lactobacillales</taxon>
        <taxon>Aerococcaceae</taxon>
        <taxon>Globicatella</taxon>
    </lineage>
</organism>
<dbReference type="PANTHER" id="PTHR11078">
    <property type="entry name" value="N UTILIZATION SUBSTANCE PROTEIN B-RELATED"/>
    <property type="match status" value="1"/>
</dbReference>
<evidence type="ECO:0000256" key="6">
    <source>
        <dbReference type="HAMAP-Rule" id="MF_00073"/>
    </source>
</evidence>
<sequence>MVTQLTNKLNKRRQVREKAVQILFQLVDAPDYLTEEVATEFALEAGNDPEAGFDEVEDQYLFELIKGVQENRDEIDQTIEKYLSDWTIDRLNRIDLVVLRVALYELMYVSRETVPAKVAVNEAIDLSKLFSDEKSRRFVSGVLSEYLKQIETE</sequence>
<evidence type="ECO:0000256" key="5">
    <source>
        <dbReference type="ARBA" id="ARBA00023163"/>
    </source>
</evidence>
<dbReference type="Proteomes" id="UP000189941">
    <property type="component" value="Unassembled WGS sequence"/>
</dbReference>
<dbReference type="InterPro" id="IPR006027">
    <property type="entry name" value="NusB_RsmB_TIM44"/>
</dbReference>
<dbReference type="GO" id="GO:0006353">
    <property type="term" value="P:DNA-templated transcription termination"/>
    <property type="evidence" value="ECO:0007669"/>
    <property type="project" value="UniProtKB-UniRule"/>
</dbReference>
<dbReference type="Gene3D" id="1.10.940.10">
    <property type="entry name" value="NusB-like"/>
    <property type="match status" value="1"/>
</dbReference>
<evidence type="ECO:0000313" key="8">
    <source>
        <dbReference type="EMBL" id="SJZ54139.1"/>
    </source>
</evidence>
<name>A0A1T4LH66_9LACT</name>
<dbReference type="PANTHER" id="PTHR11078:SF3">
    <property type="entry name" value="ANTITERMINATION NUSB DOMAIN-CONTAINING PROTEIN"/>
    <property type="match status" value="1"/>
</dbReference>
<protein>
    <recommendedName>
        <fullName evidence="6">Transcription antitermination protein NusB</fullName>
    </recommendedName>
    <alternativeName>
        <fullName evidence="6">Antitermination factor NusB</fullName>
    </alternativeName>
</protein>
<dbReference type="SUPFAM" id="SSF48013">
    <property type="entry name" value="NusB-like"/>
    <property type="match status" value="1"/>
</dbReference>
<keyword evidence="3 6" id="KW-0694">RNA-binding</keyword>
<dbReference type="NCBIfam" id="TIGR01951">
    <property type="entry name" value="nusB"/>
    <property type="match status" value="1"/>
</dbReference>
<dbReference type="OrthoDB" id="9811381at2"/>
<proteinExistence type="inferred from homology"/>
<comment type="similarity">
    <text evidence="1 6">Belongs to the NusB family.</text>
</comment>
<comment type="function">
    <text evidence="6">Involved in transcription antitermination. Required for transcription of ribosomal RNA (rRNA) genes. Binds specifically to the boxA antiterminator sequence of the ribosomal RNA (rrn) operons.</text>
</comment>
<accession>A0A1T4LH66</accession>
<dbReference type="InterPro" id="IPR011605">
    <property type="entry name" value="NusB_fam"/>
</dbReference>
<dbReference type="InterPro" id="IPR035926">
    <property type="entry name" value="NusB-like_sf"/>
</dbReference>
<keyword evidence="5 6" id="KW-0804">Transcription</keyword>
<dbReference type="GO" id="GO:0005829">
    <property type="term" value="C:cytosol"/>
    <property type="evidence" value="ECO:0007669"/>
    <property type="project" value="TreeGrafter"/>
</dbReference>
<dbReference type="STRING" id="1121925.SAMN02746011_01077"/>
<evidence type="ECO:0000259" key="7">
    <source>
        <dbReference type="Pfam" id="PF01029"/>
    </source>
</evidence>
<gene>
    <name evidence="6" type="primary">nusB</name>
    <name evidence="8" type="ORF">SAMN02746011_01077</name>
</gene>
<dbReference type="GO" id="GO:0031564">
    <property type="term" value="P:transcription antitermination"/>
    <property type="evidence" value="ECO:0007669"/>
    <property type="project" value="UniProtKB-KW"/>
</dbReference>
<evidence type="ECO:0000256" key="1">
    <source>
        <dbReference type="ARBA" id="ARBA00005952"/>
    </source>
</evidence>
<evidence type="ECO:0000313" key="9">
    <source>
        <dbReference type="Proteomes" id="UP000189941"/>
    </source>
</evidence>
<dbReference type="HAMAP" id="MF_00073">
    <property type="entry name" value="NusB"/>
    <property type="match status" value="1"/>
</dbReference>
<keyword evidence="9" id="KW-1185">Reference proteome</keyword>